<dbReference type="InterPro" id="IPR015424">
    <property type="entry name" value="PyrdxlP-dep_Trfase"/>
</dbReference>
<evidence type="ECO:0000256" key="4">
    <source>
        <dbReference type="RuleBase" id="RU004508"/>
    </source>
</evidence>
<dbReference type="Gene3D" id="3.40.640.10">
    <property type="entry name" value="Type I PLP-dependent aspartate aminotransferase-like (Major domain)"/>
    <property type="match status" value="1"/>
</dbReference>
<dbReference type="PIRSF" id="PIRSF000390">
    <property type="entry name" value="PLP_StrS"/>
    <property type="match status" value="1"/>
</dbReference>
<evidence type="ECO:0000256" key="1">
    <source>
        <dbReference type="ARBA" id="ARBA00037999"/>
    </source>
</evidence>
<dbReference type="CDD" id="cd00616">
    <property type="entry name" value="AHBA_syn"/>
    <property type="match status" value="1"/>
</dbReference>
<dbReference type="GO" id="GO:0008483">
    <property type="term" value="F:transaminase activity"/>
    <property type="evidence" value="ECO:0007669"/>
    <property type="project" value="TreeGrafter"/>
</dbReference>
<dbReference type="InterPro" id="IPR015421">
    <property type="entry name" value="PyrdxlP-dep_Trfase_major"/>
</dbReference>
<dbReference type="InterPro" id="IPR000653">
    <property type="entry name" value="DegT/StrS_aminotransferase"/>
</dbReference>
<gene>
    <name evidence="5" type="ORF">DSM01_2858</name>
    <name evidence="6" type="ORF">SAMN04487999_3105</name>
</gene>
<dbReference type="EMBL" id="QOVN01000006">
    <property type="protein sequence ID" value="RXG27740.1"/>
    <property type="molecule type" value="Genomic_DNA"/>
</dbReference>
<keyword evidence="3 4" id="KW-0663">Pyridoxal phosphate</keyword>
<dbReference type="InterPro" id="IPR015422">
    <property type="entry name" value="PyrdxlP-dep_Trfase_small"/>
</dbReference>
<proteinExistence type="inferred from homology"/>
<dbReference type="OrthoDB" id="9810913at2"/>
<evidence type="ECO:0000313" key="7">
    <source>
        <dbReference type="Proteomes" id="UP000184240"/>
    </source>
</evidence>
<dbReference type="EMBL" id="FQXT01000006">
    <property type="protein sequence ID" value="SHI23978.1"/>
    <property type="molecule type" value="Genomic_DNA"/>
</dbReference>
<dbReference type="PANTHER" id="PTHR30244:SF34">
    <property type="entry name" value="DTDP-4-AMINO-4,6-DIDEOXYGALACTOSE TRANSAMINASE"/>
    <property type="match status" value="1"/>
</dbReference>
<dbReference type="Gene3D" id="3.90.1150.10">
    <property type="entry name" value="Aspartate Aminotransferase, domain 1"/>
    <property type="match status" value="1"/>
</dbReference>
<reference evidence="5 8" key="3">
    <citation type="submission" date="2018-07" db="EMBL/GenBank/DDBJ databases">
        <title>Leeuwenhoekiella genomics.</title>
        <authorList>
            <person name="Tahon G."/>
            <person name="Willems A."/>
        </authorList>
    </citation>
    <scope>NUCLEOTIDE SEQUENCE [LARGE SCALE GENOMIC DNA]</scope>
    <source>
        <strain evidence="5 8">LMG 24856</strain>
    </source>
</reference>
<dbReference type="PANTHER" id="PTHR30244">
    <property type="entry name" value="TRANSAMINASE"/>
    <property type="match status" value="1"/>
</dbReference>
<dbReference type="AlphaFoldDB" id="A0A1M5ZIJ5"/>
<feature type="active site" description="Proton acceptor" evidence="2">
    <location>
        <position position="193"/>
    </location>
</feature>
<keyword evidence="8" id="KW-1185">Reference proteome</keyword>
<organism evidence="6 7">
    <name type="scientific">Leeuwenhoekiella palythoae</name>
    <dbReference type="NCBI Taxonomy" id="573501"/>
    <lineage>
        <taxon>Bacteria</taxon>
        <taxon>Pseudomonadati</taxon>
        <taxon>Bacteroidota</taxon>
        <taxon>Flavobacteriia</taxon>
        <taxon>Flavobacteriales</taxon>
        <taxon>Flavobacteriaceae</taxon>
        <taxon>Leeuwenhoekiella</taxon>
    </lineage>
</organism>
<feature type="modified residue" description="N6-(pyridoxal phosphate)lysine" evidence="3">
    <location>
        <position position="193"/>
    </location>
</feature>
<evidence type="ECO:0000313" key="6">
    <source>
        <dbReference type="EMBL" id="SHI23978.1"/>
    </source>
</evidence>
<evidence type="ECO:0000313" key="8">
    <source>
        <dbReference type="Proteomes" id="UP000290037"/>
    </source>
</evidence>
<dbReference type="SUPFAM" id="SSF53383">
    <property type="entry name" value="PLP-dependent transferases"/>
    <property type="match status" value="1"/>
</dbReference>
<dbReference type="Pfam" id="PF01041">
    <property type="entry name" value="DegT_DnrJ_EryC1"/>
    <property type="match status" value="1"/>
</dbReference>
<dbReference type="Proteomes" id="UP000184240">
    <property type="component" value="Unassembled WGS sequence"/>
</dbReference>
<dbReference type="GO" id="GO:0000271">
    <property type="term" value="P:polysaccharide biosynthetic process"/>
    <property type="evidence" value="ECO:0007669"/>
    <property type="project" value="TreeGrafter"/>
</dbReference>
<reference evidence="6" key="2">
    <citation type="submission" date="2016-11" db="EMBL/GenBank/DDBJ databases">
        <authorList>
            <person name="Jaros S."/>
            <person name="Januszkiewicz K."/>
            <person name="Wedrychowicz H."/>
        </authorList>
    </citation>
    <scope>NUCLEOTIDE SEQUENCE [LARGE SCALE GENOMIC DNA]</scope>
    <source>
        <strain evidence="6">DSM 19859</strain>
    </source>
</reference>
<reference evidence="7" key="1">
    <citation type="submission" date="2016-11" db="EMBL/GenBank/DDBJ databases">
        <authorList>
            <person name="Varghese N."/>
            <person name="Submissions S."/>
        </authorList>
    </citation>
    <scope>NUCLEOTIDE SEQUENCE [LARGE SCALE GENOMIC DNA]</scope>
    <source>
        <strain evidence="7">DSM 19859</strain>
    </source>
</reference>
<dbReference type="STRING" id="573501.SAMN04487999_3105"/>
<protein>
    <submittedName>
        <fullName evidence="6">dTDP-4-amino-4,6-dideoxygalactose transaminase</fullName>
    </submittedName>
</protein>
<comment type="similarity">
    <text evidence="1 4">Belongs to the DegT/DnrJ/EryC1 family.</text>
</comment>
<evidence type="ECO:0000256" key="2">
    <source>
        <dbReference type="PIRSR" id="PIRSR000390-1"/>
    </source>
</evidence>
<dbReference type="RefSeq" id="WP_072984597.1">
    <property type="nucleotide sequence ID" value="NZ_FQXT01000006.1"/>
</dbReference>
<evidence type="ECO:0000256" key="3">
    <source>
        <dbReference type="PIRSR" id="PIRSR000390-2"/>
    </source>
</evidence>
<accession>A0A1M5ZIJ5</accession>
<evidence type="ECO:0000313" key="5">
    <source>
        <dbReference type="EMBL" id="RXG27740.1"/>
    </source>
</evidence>
<name>A0A1M5ZIJ5_9FLAO</name>
<dbReference type="Proteomes" id="UP000290037">
    <property type="component" value="Unassembled WGS sequence"/>
</dbReference>
<dbReference type="GO" id="GO:0030170">
    <property type="term" value="F:pyridoxal phosphate binding"/>
    <property type="evidence" value="ECO:0007669"/>
    <property type="project" value="TreeGrafter"/>
</dbReference>
<sequence length="380" mass="42311">MDEPKKIALALPSIEATAVDYLAEVVNQNWVTSGGPTGTKFEKQLQEFLQTEREVVALNSGTAALHLALKLAGVQRDDFVLCQTMSFVASANPIDYLGAIPVFIDSEKSTYNLAPEYVKEAIKWCLKQNKKPAALVAVHSFGIPCQVKEIARLCKDYEIPLIEDAAEALGSKYKNQPCGLFGDYGMLSFNGNKIITTGGGGALICKDTQEAEEARHLSRQAKSTAIGFEHDAVGFNYAMPGLNAALGLSQLQTLTERIQKKRELYQFYQECFAEIEEIEVLSVQNEEYYANYWLTVIRFTGSNSTKNPEQFQAFLAKKGIESRFPWKPLHLQEIYDEQHYFGAQNAETLWKTGLCLPSGCGLIKEDLNRIQQAINAYFSA</sequence>